<dbReference type="FunFam" id="3.40.50.2300:FF:000081">
    <property type="entry name" value="Glutamate receptor"/>
    <property type="match status" value="1"/>
</dbReference>
<dbReference type="PANTHER" id="PTHR34836:SF1">
    <property type="entry name" value="OS09G0428600 PROTEIN"/>
    <property type="match status" value="1"/>
</dbReference>
<keyword evidence="3" id="KW-1185">Reference proteome</keyword>
<reference evidence="2" key="1">
    <citation type="journal article" date="2021" name="bioRxiv">
        <title>Whole Genome Assembly and Annotation of Northern Wild Rice, Zizania palustris L., Supports a Whole Genome Duplication in the Zizania Genus.</title>
        <authorList>
            <person name="Haas M."/>
            <person name="Kono T."/>
            <person name="Macchietto M."/>
            <person name="Millas R."/>
            <person name="McGilp L."/>
            <person name="Shao M."/>
            <person name="Duquette J."/>
            <person name="Hirsch C.N."/>
            <person name="Kimball J."/>
        </authorList>
    </citation>
    <scope>NUCLEOTIDE SEQUENCE</scope>
    <source>
        <tissue evidence="2">Fresh leaf tissue</tissue>
    </source>
</reference>
<evidence type="ECO:0000313" key="2">
    <source>
        <dbReference type="EMBL" id="KAG8050143.1"/>
    </source>
</evidence>
<comment type="caution">
    <text evidence="2">The sequence shown here is derived from an EMBL/GenBank/DDBJ whole genome shotgun (WGS) entry which is preliminary data.</text>
</comment>
<proteinExistence type="predicted"/>
<gene>
    <name evidence="2" type="ORF">GUJ93_ZPchr0009g1868</name>
</gene>
<name>A0A8J5RJ27_ZIZPA</name>
<dbReference type="EMBL" id="JAAALK010000289">
    <property type="protein sequence ID" value="KAG8050143.1"/>
    <property type="molecule type" value="Genomic_DNA"/>
</dbReference>
<dbReference type="AlphaFoldDB" id="A0A8J5RJ27"/>
<evidence type="ECO:0000259" key="1">
    <source>
        <dbReference type="Pfam" id="PF01094"/>
    </source>
</evidence>
<protein>
    <recommendedName>
        <fullName evidence="1">Receptor ligand binding region domain-containing protein</fullName>
    </recommendedName>
</protein>
<dbReference type="PANTHER" id="PTHR34836">
    <property type="entry name" value="OS06G0188250 PROTEIN"/>
    <property type="match status" value="1"/>
</dbReference>
<dbReference type="InterPro" id="IPR015683">
    <property type="entry name" value="Ionotropic_Glu_rcpt"/>
</dbReference>
<evidence type="ECO:0000313" key="3">
    <source>
        <dbReference type="Proteomes" id="UP000729402"/>
    </source>
</evidence>
<organism evidence="2 3">
    <name type="scientific">Zizania palustris</name>
    <name type="common">Northern wild rice</name>
    <dbReference type="NCBI Taxonomy" id="103762"/>
    <lineage>
        <taxon>Eukaryota</taxon>
        <taxon>Viridiplantae</taxon>
        <taxon>Streptophyta</taxon>
        <taxon>Embryophyta</taxon>
        <taxon>Tracheophyta</taxon>
        <taxon>Spermatophyta</taxon>
        <taxon>Magnoliopsida</taxon>
        <taxon>Liliopsida</taxon>
        <taxon>Poales</taxon>
        <taxon>Poaceae</taxon>
        <taxon>BOP clade</taxon>
        <taxon>Oryzoideae</taxon>
        <taxon>Oryzeae</taxon>
        <taxon>Zizaniinae</taxon>
        <taxon>Zizania</taxon>
    </lineage>
</organism>
<accession>A0A8J5RJ27</accession>
<feature type="domain" description="Receptor ligand binding region" evidence="1">
    <location>
        <begin position="2"/>
        <end position="118"/>
    </location>
</feature>
<dbReference type="InterPro" id="IPR001828">
    <property type="entry name" value="ANF_lig-bd_rcpt"/>
</dbReference>
<dbReference type="Pfam" id="PF01094">
    <property type="entry name" value="ANF_receptor"/>
    <property type="match status" value="1"/>
</dbReference>
<dbReference type="OrthoDB" id="1931998at2759"/>
<dbReference type="Proteomes" id="UP000729402">
    <property type="component" value="Unassembled WGS sequence"/>
</dbReference>
<sequence>MNTIAALIEAYGWREVVPIYEDTDYGRGNIPYLADSLQEFGASMPYRSAIPESANSDQVEKELYKLMTMQTTVYVVHMSSNIGSILFTKANELGMMSKGYACILADGIPNVVNSLSPSVLEHDNPNDPPSQLSILDSGIINVVGSRLKEIGFWTAKRGIFRELNENRSKATTMNSIPDLKQVMWPGEVYTVPKGWQIPTNGKKLWAGVWTSGYPELMKVETDPVTNEITASGYAIDVFEEVIK</sequence>
<reference evidence="2" key="2">
    <citation type="submission" date="2021-02" db="EMBL/GenBank/DDBJ databases">
        <authorList>
            <person name="Kimball J.A."/>
            <person name="Haas M.W."/>
            <person name="Macchietto M."/>
            <person name="Kono T."/>
            <person name="Duquette J."/>
            <person name="Shao M."/>
        </authorList>
    </citation>
    <scope>NUCLEOTIDE SEQUENCE</scope>
    <source>
        <tissue evidence="2">Fresh leaf tissue</tissue>
    </source>
</reference>